<proteinExistence type="predicted"/>
<evidence type="ECO:0000313" key="2">
    <source>
        <dbReference type="Proteomes" id="UP000826656"/>
    </source>
</evidence>
<gene>
    <name evidence="1" type="ORF">KY290_024928</name>
</gene>
<protein>
    <submittedName>
        <fullName evidence="1">Uncharacterized protein</fullName>
    </submittedName>
</protein>
<comment type="caution">
    <text evidence="1">The sequence shown here is derived from an EMBL/GenBank/DDBJ whole genome shotgun (WGS) entry which is preliminary data.</text>
</comment>
<dbReference type="EMBL" id="JAIVGD010000018">
    <property type="protein sequence ID" value="KAH0754658.1"/>
    <property type="molecule type" value="Genomic_DNA"/>
</dbReference>
<accession>A0ABQ7UU38</accession>
<name>A0ABQ7UU38_SOLTU</name>
<keyword evidence="2" id="KW-1185">Reference proteome</keyword>
<reference evidence="1 2" key="1">
    <citation type="journal article" date="2021" name="bioRxiv">
        <title>Chromosome-scale and haplotype-resolved genome assembly of a tetraploid potato cultivar.</title>
        <authorList>
            <person name="Sun H."/>
            <person name="Jiao W.-B."/>
            <person name="Krause K."/>
            <person name="Campoy J.A."/>
            <person name="Goel M."/>
            <person name="Folz-Donahue K."/>
            <person name="Kukat C."/>
            <person name="Huettel B."/>
            <person name="Schneeberger K."/>
        </authorList>
    </citation>
    <scope>NUCLEOTIDE SEQUENCE [LARGE SCALE GENOMIC DNA]</scope>
    <source>
        <strain evidence="1">SolTubOtavaFocal</strain>
        <tissue evidence="1">Leaves</tissue>
    </source>
</reference>
<evidence type="ECO:0000313" key="1">
    <source>
        <dbReference type="EMBL" id="KAH0754658.1"/>
    </source>
</evidence>
<organism evidence="1 2">
    <name type="scientific">Solanum tuberosum</name>
    <name type="common">Potato</name>
    <dbReference type="NCBI Taxonomy" id="4113"/>
    <lineage>
        <taxon>Eukaryota</taxon>
        <taxon>Viridiplantae</taxon>
        <taxon>Streptophyta</taxon>
        <taxon>Embryophyta</taxon>
        <taxon>Tracheophyta</taxon>
        <taxon>Spermatophyta</taxon>
        <taxon>Magnoliopsida</taxon>
        <taxon>eudicotyledons</taxon>
        <taxon>Gunneridae</taxon>
        <taxon>Pentapetalae</taxon>
        <taxon>asterids</taxon>
        <taxon>lamiids</taxon>
        <taxon>Solanales</taxon>
        <taxon>Solanaceae</taxon>
        <taxon>Solanoideae</taxon>
        <taxon>Solaneae</taxon>
        <taxon>Solanum</taxon>
    </lineage>
</organism>
<sequence>MLEAPKSLQLSDGGGSVAMSMDNNSIGSNGFHTRILNHQGLKRVRNNYFVVASVNRRRVSHGLSDDVWIVDFLLMGLRIMMCGRLI</sequence>
<dbReference type="Proteomes" id="UP000826656">
    <property type="component" value="Unassembled WGS sequence"/>
</dbReference>